<dbReference type="RefSeq" id="WP_264790631.1">
    <property type="nucleotide sequence ID" value="NZ_AP026867.1"/>
</dbReference>
<keyword evidence="2" id="KW-1185">Reference proteome</keyword>
<dbReference type="Proteomes" id="UP001060919">
    <property type="component" value="Chromosome"/>
</dbReference>
<sequence>MINVKEYRSVFFQDEKSRLPQNHNEKRFFRSYISDVLDIKITERLSNGKLIEVYYHETYILEKVKDFHQTHYAEIPLVLFQTKSKNTIFIETYKNYEFQLLEIFRFDEFRREKESLRFLDDYSLSQYNESIYANEQAEFPIKEKLFYPSLWQIHEEDMD</sequence>
<dbReference type="KEGG" id="aup:AsAng_0062640"/>
<gene>
    <name evidence="1" type="ORF">AsAng_0062640</name>
</gene>
<dbReference type="AlphaFoldDB" id="A0A915YLV2"/>
<reference evidence="1" key="1">
    <citation type="submission" date="2022-09" db="EMBL/GenBank/DDBJ databases">
        <title>Aureispira anguillicida sp. nov., isolated from Leptocephalus of Japanese eel Anguilla japonica.</title>
        <authorList>
            <person name="Yuasa K."/>
            <person name="Mekata T."/>
            <person name="Ikunari K."/>
        </authorList>
    </citation>
    <scope>NUCLEOTIDE SEQUENCE</scope>
    <source>
        <strain evidence="1">EL160426</strain>
    </source>
</reference>
<protein>
    <submittedName>
        <fullName evidence="1">Uncharacterized protein</fullName>
    </submittedName>
</protein>
<organism evidence="1 2">
    <name type="scientific">Aureispira anguillae</name>
    <dbReference type="NCBI Taxonomy" id="2864201"/>
    <lineage>
        <taxon>Bacteria</taxon>
        <taxon>Pseudomonadati</taxon>
        <taxon>Bacteroidota</taxon>
        <taxon>Saprospiria</taxon>
        <taxon>Saprospirales</taxon>
        <taxon>Saprospiraceae</taxon>
        <taxon>Aureispira</taxon>
    </lineage>
</organism>
<name>A0A915YLV2_9BACT</name>
<accession>A0A915YLV2</accession>
<evidence type="ECO:0000313" key="1">
    <source>
        <dbReference type="EMBL" id="BDS15480.1"/>
    </source>
</evidence>
<evidence type="ECO:0000313" key="2">
    <source>
        <dbReference type="Proteomes" id="UP001060919"/>
    </source>
</evidence>
<proteinExistence type="predicted"/>
<dbReference type="EMBL" id="AP026867">
    <property type="protein sequence ID" value="BDS15480.1"/>
    <property type="molecule type" value="Genomic_DNA"/>
</dbReference>